<dbReference type="SUPFAM" id="SSF53098">
    <property type="entry name" value="Ribonuclease H-like"/>
    <property type="match status" value="1"/>
</dbReference>
<dbReference type="SUPFAM" id="SSF56672">
    <property type="entry name" value="DNA/RNA polymerases"/>
    <property type="match status" value="1"/>
</dbReference>
<feature type="domain" description="Reverse transcriptase" evidence="2">
    <location>
        <begin position="2"/>
        <end position="129"/>
    </location>
</feature>
<evidence type="ECO:0000313" key="5">
    <source>
        <dbReference type="Proteomes" id="UP001234989"/>
    </source>
</evidence>
<organism evidence="4 5">
    <name type="scientific">Solanum verrucosum</name>
    <dbReference type="NCBI Taxonomy" id="315347"/>
    <lineage>
        <taxon>Eukaryota</taxon>
        <taxon>Viridiplantae</taxon>
        <taxon>Streptophyta</taxon>
        <taxon>Embryophyta</taxon>
        <taxon>Tracheophyta</taxon>
        <taxon>Spermatophyta</taxon>
        <taxon>Magnoliopsida</taxon>
        <taxon>eudicotyledons</taxon>
        <taxon>Gunneridae</taxon>
        <taxon>Pentapetalae</taxon>
        <taxon>asterids</taxon>
        <taxon>lamiids</taxon>
        <taxon>Solanales</taxon>
        <taxon>Solanaceae</taxon>
        <taxon>Solanoideae</taxon>
        <taxon>Solaneae</taxon>
        <taxon>Solanum</taxon>
    </lineage>
</organism>
<name>A0AAF0PQ11_SOLVR</name>
<gene>
    <name evidence="4" type="ORF">MTR67_001190</name>
</gene>
<dbReference type="Proteomes" id="UP001234989">
    <property type="component" value="Chromosome 1"/>
</dbReference>
<dbReference type="CDD" id="cd01647">
    <property type="entry name" value="RT_LTR"/>
    <property type="match status" value="1"/>
</dbReference>
<evidence type="ECO:0000256" key="1">
    <source>
        <dbReference type="ARBA" id="ARBA00023268"/>
    </source>
</evidence>
<proteinExistence type="predicted"/>
<dbReference type="Gene3D" id="3.10.10.10">
    <property type="entry name" value="HIV Type 1 Reverse Transcriptase, subunit A, domain 1"/>
    <property type="match status" value="1"/>
</dbReference>
<dbReference type="PANTHER" id="PTHR37984">
    <property type="entry name" value="PROTEIN CBG26694"/>
    <property type="match status" value="1"/>
</dbReference>
<dbReference type="PANTHER" id="PTHR37984:SF5">
    <property type="entry name" value="PROTEIN NYNRIN-LIKE"/>
    <property type="match status" value="1"/>
</dbReference>
<dbReference type="Pfam" id="PF00078">
    <property type="entry name" value="RVT_1"/>
    <property type="match status" value="1"/>
</dbReference>
<keyword evidence="5" id="KW-1185">Reference proteome</keyword>
<keyword evidence="1" id="KW-0511">Multifunctional enzyme</keyword>
<dbReference type="InterPro" id="IPR000477">
    <property type="entry name" value="RT_dom"/>
</dbReference>
<dbReference type="InterPro" id="IPR050951">
    <property type="entry name" value="Retrovirus_Pol_polyprotein"/>
</dbReference>
<dbReference type="InterPro" id="IPR043128">
    <property type="entry name" value="Rev_trsase/Diguanyl_cyclase"/>
</dbReference>
<sequence length="451" mass="52576">MCIDYRQLNRVTIRNKYPLPRIDYLFDQLQGASVFSKIDLRSGYHQLKIRHEDVPKTEFRTRYGHYEFLVMSFGLTNAPATFMSLMNCVFKPFLDSFVIILIDDILVYSKSKEEGNGRSQKIEAHKNWVRPSSVTEVRSFVGIANYYHRFVKNFTSITTHLTRLTKKEVPFEWTDKCEENFQTLKTFLTTMPILTLPVENKYFIFDCDASHSGLGAVLMQEISCEVFTDQCSLQHVFTQKDLNLRHRRWMELLKDYAVTIQYHPSKANVVVDTLSRKTRKVASIEIRPIFIDEIKAKQFEDESLNELRKRTVSVKAQDVVLDAGGVLNFKGRLCVPRVDDLIQKMLTESHVIAEFVAKCQNCQQVKYEHQRHAGLLQQMPILEWKWERIVMDLVVGFAKTLGKFDSIWVVVDKLTKPAHFIPIKVDYNAQQLAKFYVKETMRLHVVPLSIT</sequence>
<dbReference type="GO" id="GO:0003824">
    <property type="term" value="F:catalytic activity"/>
    <property type="evidence" value="ECO:0007669"/>
    <property type="project" value="UniProtKB-KW"/>
</dbReference>
<dbReference type="EMBL" id="CP133612">
    <property type="protein sequence ID" value="WMV07805.1"/>
    <property type="molecule type" value="Genomic_DNA"/>
</dbReference>
<evidence type="ECO:0000259" key="2">
    <source>
        <dbReference type="Pfam" id="PF00078"/>
    </source>
</evidence>
<evidence type="ECO:0008006" key="6">
    <source>
        <dbReference type="Google" id="ProtNLM"/>
    </source>
</evidence>
<evidence type="ECO:0000313" key="4">
    <source>
        <dbReference type="EMBL" id="WMV07805.1"/>
    </source>
</evidence>
<dbReference type="Pfam" id="PF17919">
    <property type="entry name" value="RT_RNaseH_2"/>
    <property type="match status" value="1"/>
</dbReference>
<dbReference type="InterPro" id="IPR012337">
    <property type="entry name" value="RNaseH-like_sf"/>
</dbReference>
<dbReference type="AlphaFoldDB" id="A0AAF0PQ11"/>
<protein>
    <recommendedName>
        <fullName evidence="6">Polyprotein</fullName>
    </recommendedName>
</protein>
<feature type="domain" description="Reverse transcriptase/retrotransposon-derived protein RNase H-like" evidence="3">
    <location>
        <begin position="173"/>
        <end position="223"/>
    </location>
</feature>
<dbReference type="InterPro" id="IPR041577">
    <property type="entry name" value="RT_RNaseH_2"/>
</dbReference>
<evidence type="ECO:0000259" key="3">
    <source>
        <dbReference type="Pfam" id="PF17919"/>
    </source>
</evidence>
<dbReference type="Gene3D" id="3.30.70.270">
    <property type="match status" value="2"/>
</dbReference>
<dbReference type="InterPro" id="IPR043502">
    <property type="entry name" value="DNA/RNA_pol_sf"/>
</dbReference>
<dbReference type="FunFam" id="3.30.70.270:FF:000020">
    <property type="entry name" value="Transposon Tf2-6 polyprotein-like Protein"/>
    <property type="match status" value="1"/>
</dbReference>
<reference evidence="4" key="1">
    <citation type="submission" date="2023-08" db="EMBL/GenBank/DDBJ databases">
        <title>A de novo genome assembly of Solanum verrucosum Schlechtendal, a Mexican diploid species geographically isolated from the other diploid A-genome species in potato relatives.</title>
        <authorList>
            <person name="Hosaka K."/>
        </authorList>
    </citation>
    <scope>NUCLEOTIDE SEQUENCE</scope>
    <source>
        <tissue evidence="4">Young leaves</tissue>
    </source>
</reference>
<accession>A0AAF0PQ11</accession>